<dbReference type="EMBL" id="LKHV02000001">
    <property type="protein sequence ID" value="MCS5707588.1"/>
    <property type="molecule type" value="Genomic_DNA"/>
</dbReference>
<dbReference type="Proteomes" id="UP000051494">
    <property type="component" value="Unassembled WGS sequence"/>
</dbReference>
<dbReference type="STRING" id="437022.CC99x_00604"/>
<evidence type="ECO:0000256" key="1">
    <source>
        <dbReference type="SAM" id="MobiDB-lite"/>
    </source>
</evidence>
<evidence type="ECO:0000313" key="3">
    <source>
        <dbReference type="EMBL" id="MCS5707588.1"/>
    </source>
</evidence>
<dbReference type="AlphaFoldDB" id="A0A0Q9YSI4"/>
<comment type="caution">
    <text evidence="2">The sequence shown here is derived from an EMBL/GenBank/DDBJ whole genome shotgun (WGS) entry which is preliminary data.</text>
</comment>
<evidence type="ECO:0000313" key="2">
    <source>
        <dbReference type="EMBL" id="KRG19591.1"/>
    </source>
</evidence>
<proteinExistence type="predicted"/>
<protein>
    <submittedName>
        <fullName evidence="2">Uncharacterized protein</fullName>
    </submittedName>
</protein>
<reference evidence="2" key="1">
    <citation type="submission" date="2015-09" db="EMBL/GenBank/DDBJ databases">
        <title>Draft Genome Sequences of Two Novel Amoeba-resistant Intranuclear Bacteria, Candidatus Berkiella cookevillensis and Candidatus Berkiella aquae.</title>
        <authorList>
            <person name="Mehari Y.T."/>
            <person name="Arivett B.A."/>
            <person name="Farone A.L."/>
            <person name="Gunderson J.H."/>
            <person name="Farone M.B."/>
        </authorList>
    </citation>
    <scope>NUCLEOTIDE SEQUENCE [LARGE SCALE GENOMIC DNA]</scope>
    <source>
        <strain evidence="2">CC99</strain>
    </source>
</reference>
<dbReference type="RefSeq" id="WP_057623514.1">
    <property type="nucleotide sequence ID" value="NZ_LKHV02000001.1"/>
</dbReference>
<reference evidence="3" key="3">
    <citation type="submission" date="2021-06" db="EMBL/GenBank/DDBJ databases">
        <title>Genomic Description and Analysis of Intracellular Bacteria, Candidatus Berkiella cookevillensis and Candidatus Berkiella aquae.</title>
        <authorList>
            <person name="Kidane D.T."/>
            <person name="Mehari Y.T."/>
            <person name="Rice F.C."/>
            <person name="Arivett B.A."/>
            <person name="Farone A.L."/>
            <person name="Berk S.G."/>
            <person name="Farone M.B."/>
        </authorList>
    </citation>
    <scope>NUCLEOTIDE SEQUENCE</scope>
    <source>
        <strain evidence="3">CC99</strain>
    </source>
</reference>
<name>A0A0Q9YSI4_9GAMM</name>
<evidence type="ECO:0000313" key="4">
    <source>
        <dbReference type="Proteomes" id="UP000051494"/>
    </source>
</evidence>
<gene>
    <name evidence="3" type="ORF">CC99x_001580</name>
    <name evidence="2" type="ORF">CC99x_00604</name>
</gene>
<feature type="compositionally biased region" description="Basic residues" evidence="1">
    <location>
        <begin position="29"/>
        <end position="42"/>
    </location>
</feature>
<organism evidence="2">
    <name type="scientific">Candidatus Berkiella cookevillensis</name>
    <dbReference type="NCBI Taxonomy" id="437022"/>
    <lineage>
        <taxon>Bacteria</taxon>
        <taxon>Pseudomonadati</taxon>
        <taxon>Pseudomonadota</taxon>
        <taxon>Gammaproteobacteria</taxon>
        <taxon>Candidatus Berkiellales</taxon>
        <taxon>Candidatus Berkiellaceae</taxon>
        <taxon>Candidatus Berkiella</taxon>
    </lineage>
</organism>
<accession>A0A0Q9YSI4</accession>
<keyword evidence="4" id="KW-1185">Reference proteome</keyword>
<dbReference type="OrthoDB" id="9847911at2"/>
<dbReference type="EMBL" id="LKHV01000002">
    <property type="protein sequence ID" value="KRG19591.1"/>
    <property type="molecule type" value="Genomic_DNA"/>
</dbReference>
<sequence length="470" mass="52796">MLNFTDTSDDEFLRSENEQTTTQVQEKTTKKRRKKRKKSKAARKADAAYNPRQNRRRKNVDFESSARGTIQLMGASTPDAKKAAVRGTQVTFTPDAKTQILKSPDYQASTPNRITSRFLVTPQGKTKLIASRVIQIQNQEVSIYLPKDKVKTERLAVPLFPDVALEELDIPQGSLDAIIDTPITLNDIRQAAKEKTKAKRDGEPVRSPTQDEIMEISARKALKAAGIVVEPRSVHWTHFVSHSMKGNKAQFLNNLGLATKFCNAEMELLNPVIKKILRSKGHPDTLYLSFYPKWVNGYEKIRLLESLSVEIKDGAGADYKRHVKFTFDALTLNTICLSEVKIVEKILLDTFQATTPLAAQTVLLSPQGLLSPSKAPKRRFYQPDRMIPLSPTQFNTPLRSTSNALNKMLQSQANTTPQKENTDDFGLSSSLPQLFTPLFTAEKERPKPLPLSPLRISKKAIPRFNLTPTK</sequence>
<reference evidence="3" key="2">
    <citation type="journal article" date="2016" name="Genome Announc.">
        <title>Draft Genome Sequences of Two Novel Amoeba-Resistant Intranuclear Bacteria, 'Candidatus Berkiella cookevillensis' and 'Candidatus Berkiella aquae'.</title>
        <authorList>
            <person name="Mehari Y.T."/>
            <person name="Arivett B.A."/>
            <person name="Farone A.L."/>
            <person name="Gunderson J.H."/>
            <person name="Farone M.B."/>
        </authorList>
    </citation>
    <scope>NUCLEOTIDE SEQUENCE</scope>
    <source>
        <strain evidence="3">CC99</strain>
    </source>
</reference>
<feature type="region of interest" description="Disordered" evidence="1">
    <location>
        <begin position="1"/>
        <end position="64"/>
    </location>
</feature>